<evidence type="ECO:0000256" key="4">
    <source>
        <dbReference type="ARBA" id="ARBA00023242"/>
    </source>
</evidence>
<evidence type="ECO:0000256" key="1">
    <source>
        <dbReference type="ARBA" id="ARBA00004123"/>
    </source>
</evidence>
<dbReference type="Gene3D" id="1.10.10.60">
    <property type="entry name" value="Homeodomain-like"/>
    <property type="match status" value="2"/>
</dbReference>
<dbReference type="AlphaFoldDB" id="A0A8B8PB14"/>
<dbReference type="InterPro" id="IPR001005">
    <property type="entry name" value="SANT/Myb"/>
</dbReference>
<keyword evidence="2" id="KW-0677">Repeat</keyword>
<protein>
    <submittedName>
        <fullName evidence="9">Transcription factor WER-like isoform X1</fullName>
    </submittedName>
</protein>
<dbReference type="KEGG" id="rarg:115741435"/>
<feature type="region of interest" description="Disordered" evidence="5">
    <location>
        <begin position="134"/>
        <end position="163"/>
    </location>
</feature>
<organism evidence="8 9">
    <name type="scientific">Rhodamnia argentea</name>
    <dbReference type="NCBI Taxonomy" id="178133"/>
    <lineage>
        <taxon>Eukaryota</taxon>
        <taxon>Viridiplantae</taxon>
        <taxon>Streptophyta</taxon>
        <taxon>Embryophyta</taxon>
        <taxon>Tracheophyta</taxon>
        <taxon>Spermatophyta</taxon>
        <taxon>Magnoliopsida</taxon>
        <taxon>eudicotyledons</taxon>
        <taxon>Gunneridae</taxon>
        <taxon>Pentapetalae</taxon>
        <taxon>rosids</taxon>
        <taxon>malvids</taxon>
        <taxon>Myrtales</taxon>
        <taxon>Myrtaceae</taxon>
        <taxon>Myrtoideae</taxon>
        <taxon>Myrteae</taxon>
        <taxon>Australasian group</taxon>
        <taxon>Rhodamnia</taxon>
    </lineage>
</organism>
<evidence type="ECO:0000256" key="5">
    <source>
        <dbReference type="SAM" id="MobiDB-lite"/>
    </source>
</evidence>
<dbReference type="InterPro" id="IPR017930">
    <property type="entry name" value="Myb_dom"/>
</dbReference>
<proteinExistence type="predicted"/>
<name>A0A8B8PB14_9MYRT</name>
<evidence type="ECO:0000313" key="8">
    <source>
        <dbReference type="Proteomes" id="UP000827889"/>
    </source>
</evidence>
<reference evidence="9" key="1">
    <citation type="submission" date="2025-08" db="UniProtKB">
        <authorList>
            <consortium name="RefSeq"/>
        </authorList>
    </citation>
    <scope>IDENTIFICATION</scope>
    <source>
        <tissue evidence="9">Leaf</tissue>
    </source>
</reference>
<dbReference type="FunFam" id="1.10.10.60:FF:000001">
    <property type="entry name" value="MYB-related transcription factor"/>
    <property type="match status" value="1"/>
</dbReference>
<evidence type="ECO:0000256" key="3">
    <source>
        <dbReference type="ARBA" id="ARBA00023125"/>
    </source>
</evidence>
<dbReference type="SMART" id="SM00717">
    <property type="entry name" value="SANT"/>
    <property type="match status" value="2"/>
</dbReference>
<dbReference type="PANTHER" id="PTHR47999">
    <property type="entry name" value="TRANSCRIPTION FACTOR MYB8-RELATED-RELATED"/>
    <property type="match status" value="1"/>
</dbReference>
<keyword evidence="4" id="KW-0539">Nucleus</keyword>
<dbReference type="GO" id="GO:0003677">
    <property type="term" value="F:DNA binding"/>
    <property type="evidence" value="ECO:0007669"/>
    <property type="project" value="UniProtKB-KW"/>
</dbReference>
<comment type="subcellular location">
    <subcellularLocation>
        <location evidence="1">Nucleus</location>
    </subcellularLocation>
</comment>
<feature type="domain" description="Myb-like" evidence="6">
    <location>
        <begin position="5"/>
        <end position="57"/>
    </location>
</feature>
<dbReference type="SUPFAM" id="SSF46689">
    <property type="entry name" value="Homeodomain-like"/>
    <property type="match status" value="1"/>
</dbReference>
<dbReference type="PANTHER" id="PTHR47999:SF59">
    <property type="entry name" value="TRANSCRIPTION FACTOR WER-LIKE"/>
    <property type="match status" value="1"/>
</dbReference>
<evidence type="ECO:0000259" key="6">
    <source>
        <dbReference type="PROSITE" id="PS50090"/>
    </source>
</evidence>
<dbReference type="PROSITE" id="PS51294">
    <property type="entry name" value="HTH_MYB"/>
    <property type="match status" value="2"/>
</dbReference>
<feature type="domain" description="Myb-like" evidence="6">
    <location>
        <begin position="58"/>
        <end position="108"/>
    </location>
</feature>
<dbReference type="RefSeq" id="XP_030531188.1">
    <property type="nucleotide sequence ID" value="XM_030675328.2"/>
</dbReference>
<dbReference type="GO" id="GO:0005634">
    <property type="term" value="C:nucleus"/>
    <property type="evidence" value="ECO:0007669"/>
    <property type="project" value="UniProtKB-SubCell"/>
</dbReference>
<evidence type="ECO:0000259" key="7">
    <source>
        <dbReference type="PROSITE" id="PS51294"/>
    </source>
</evidence>
<dbReference type="OrthoDB" id="2143914at2759"/>
<feature type="domain" description="HTH myb-type" evidence="7">
    <location>
        <begin position="5"/>
        <end position="57"/>
    </location>
</feature>
<evidence type="ECO:0000256" key="2">
    <source>
        <dbReference type="ARBA" id="ARBA00022737"/>
    </source>
</evidence>
<accession>A0A8B8PB14</accession>
<dbReference type="InterPro" id="IPR009057">
    <property type="entry name" value="Homeodomain-like_sf"/>
</dbReference>
<feature type="compositionally biased region" description="Basic and acidic residues" evidence="5">
    <location>
        <begin position="147"/>
        <end position="163"/>
    </location>
</feature>
<dbReference type="Proteomes" id="UP000827889">
    <property type="component" value="Chromosome 6"/>
</dbReference>
<dbReference type="InterPro" id="IPR015495">
    <property type="entry name" value="Myb_TF_plants"/>
</dbReference>
<evidence type="ECO:0000313" key="9">
    <source>
        <dbReference type="RefSeq" id="XP_030531188.1"/>
    </source>
</evidence>
<dbReference type="GeneID" id="115741435"/>
<dbReference type="CDD" id="cd00167">
    <property type="entry name" value="SANT"/>
    <property type="match status" value="2"/>
</dbReference>
<gene>
    <name evidence="9" type="primary">LOC115741435</name>
</gene>
<sequence length="216" mass="25038">MKGEKKEYKRGLWTAEEDRLLVDYVRVHGKGKWNRIPQMTGVKRCGKSCRLRWMNYLSPTVKRGDFSEEEDDLIIRLHNLLGNRWSLIAGRVPGRTDNQVKNHWNTHLSKRLGFKKGKGRVNGRQRTRLAKENQNHTEVVGLSPKQPSDDESARKINGDDESSRRVLGCDSLQQLVTPDNEFHNPFWFFNNDLSLFSPDVMGRFDEYALDLVLDGL</sequence>
<keyword evidence="3" id="KW-0238">DNA-binding</keyword>
<dbReference type="Pfam" id="PF00249">
    <property type="entry name" value="Myb_DNA-binding"/>
    <property type="match status" value="2"/>
</dbReference>
<keyword evidence="8" id="KW-1185">Reference proteome</keyword>
<dbReference type="PROSITE" id="PS50090">
    <property type="entry name" value="MYB_LIKE"/>
    <property type="match status" value="2"/>
</dbReference>
<feature type="domain" description="HTH myb-type" evidence="7">
    <location>
        <begin position="58"/>
        <end position="112"/>
    </location>
</feature>